<keyword evidence="1" id="KW-1133">Transmembrane helix</keyword>
<organism evidence="2">
    <name type="scientific">uncultured Aureispira sp</name>
    <dbReference type="NCBI Taxonomy" id="1331704"/>
    <lineage>
        <taxon>Bacteria</taxon>
        <taxon>Pseudomonadati</taxon>
        <taxon>Bacteroidota</taxon>
        <taxon>Saprospiria</taxon>
        <taxon>Saprospirales</taxon>
        <taxon>Saprospiraceae</taxon>
        <taxon>Aureispira</taxon>
        <taxon>environmental samples</taxon>
    </lineage>
</organism>
<proteinExistence type="predicted"/>
<name>A0A6S6SH79_9BACT</name>
<reference evidence="2" key="1">
    <citation type="submission" date="2020-01" db="EMBL/GenBank/DDBJ databases">
        <authorList>
            <person name="Meier V. D."/>
            <person name="Meier V D."/>
        </authorList>
    </citation>
    <scope>NUCLEOTIDE SEQUENCE</scope>
    <source>
        <strain evidence="2">HLG_WM_MAG_10</strain>
    </source>
</reference>
<protein>
    <submittedName>
        <fullName evidence="2">Uncharacterized protein</fullName>
    </submittedName>
</protein>
<dbReference type="AlphaFoldDB" id="A0A6S6SH79"/>
<evidence type="ECO:0000256" key="1">
    <source>
        <dbReference type="SAM" id="Phobius"/>
    </source>
</evidence>
<evidence type="ECO:0000313" key="2">
    <source>
        <dbReference type="EMBL" id="CAA6804279.1"/>
    </source>
</evidence>
<sequence length="221" mass="24602">MSEDLEQAQVAVDTLVAAENNPMMIFKAAFSRLPAILLIGSGIIFNIILALLFVVRNITVLPFTTTLITFLVLMFLFPAGYLYAAYKFGQEAFIYDLYREVIRPVLGNLIARVLNTILKDDNTATNSANIEEAVKKEGGSFLDKIPEFIKNRLAIFTVIKDVIKLATDRYQNGASKETAKSNIVAYVFELLDGRMETIANPSLKPFFIMVGINIVALGYIF</sequence>
<feature type="transmembrane region" description="Helical" evidence="1">
    <location>
        <begin position="61"/>
        <end position="84"/>
    </location>
</feature>
<feature type="transmembrane region" description="Helical" evidence="1">
    <location>
        <begin position="33"/>
        <end position="55"/>
    </location>
</feature>
<dbReference type="EMBL" id="CACVAQ010000097">
    <property type="protein sequence ID" value="CAA6804279.1"/>
    <property type="molecule type" value="Genomic_DNA"/>
</dbReference>
<feature type="transmembrane region" description="Helical" evidence="1">
    <location>
        <begin position="203"/>
        <end position="220"/>
    </location>
</feature>
<keyword evidence="1" id="KW-0812">Transmembrane</keyword>
<accession>A0A6S6SH79</accession>
<gene>
    <name evidence="2" type="ORF">HELGO_WM33494</name>
</gene>
<keyword evidence="1" id="KW-0472">Membrane</keyword>